<dbReference type="SUPFAM" id="SSF56281">
    <property type="entry name" value="Metallo-hydrolase/oxidoreductase"/>
    <property type="match status" value="1"/>
</dbReference>
<gene>
    <name evidence="7" type="ORF">MVAC_09114</name>
</gene>
<dbReference type="AlphaFoldDB" id="K0VHE7"/>
<dbReference type="InterPro" id="IPR001279">
    <property type="entry name" value="Metallo-B-lactamas"/>
</dbReference>
<dbReference type="CDD" id="cd07742">
    <property type="entry name" value="metallo-hydrolase-like_MBL-fold"/>
    <property type="match status" value="1"/>
</dbReference>
<proteinExistence type="inferred from homology"/>
<keyword evidence="5" id="KW-0862">Zinc</keyword>
<evidence type="ECO:0000256" key="5">
    <source>
        <dbReference type="ARBA" id="ARBA00022833"/>
    </source>
</evidence>
<dbReference type="SMART" id="SM00849">
    <property type="entry name" value="Lactamase_B"/>
    <property type="match status" value="1"/>
</dbReference>
<dbReference type="GO" id="GO:0016787">
    <property type="term" value="F:hydrolase activity"/>
    <property type="evidence" value="ECO:0007669"/>
    <property type="project" value="UniProtKB-KW"/>
</dbReference>
<dbReference type="Proteomes" id="UP000006072">
    <property type="component" value="Unassembled WGS sequence"/>
</dbReference>
<dbReference type="PATRIC" id="fig|1194972.3.peg.1833"/>
<evidence type="ECO:0000259" key="6">
    <source>
        <dbReference type="SMART" id="SM00849"/>
    </source>
</evidence>
<dbReference type="PANTHER" id="PTHR42978">
    <property type="entry name" value="QUORUM-QUENCHING LACTONASE YTNP-RELATED-RELATED"/>
    <property type="match status" value="1"/>
</dbReference>
<evidence type="ECO:0000313" key="8">
    <source>
        <dbReference type="Proteomes" id="UP000006072"/>
    </source>
</evidence>
<dbReference type="InterPro" id="IPR051013">
    <property type="entry name" value="MBL_superfamily_lactonases"/>
</dbReference>
<comment type="cofactor">
    <cofactor evidence="1">
        <name>Zn(2+)</name>
        <dbReference type="ChEBI" id="CHEBI:29105"/>
    </cofactor>
</comment>
<keyword evidence="4" id="KW-0378">Hydrolase</keyword>
<dbReference type="GO" id="GO:0046872">
    <property type="term" value="F:metal ion binding"/>
    <property type="evidence" value="ECO:0007669"/>
    <property type="project" value="UniProtKB-KW"/>
</dbReference>
<organism evidence="7 8">
    <name type="scientific">Mycolicibacterium vaccae ATCC 25954</name>
    <dbReference type="NCBI Taxonomy" id="1194972"/>
    <lineage>
        <taxon>Bacteria</taxon>
        <taxon>Bacillati</taxon>
        <taxon>Actinomycetota</taxon>
        <taxon>Actinomycetes</taxon>
        <taxon>Mycobacteriales</taxon>
        <taxon>Mycobacteriaceae</taxon>
        <taxon>Mycolicibacterium</taxon>
    </lineage>
</organism>
<protein>
    <submittedName>
        <fullName evidence="7">Beta-lactamase domain-containing protein</fullName>
    </submittedName>
</protein>
<evidence type="ECO:0000256" key="4">
    <source>
        <dbReference type="ARBA" id="ARBA00022801"/>
    </source>
</evidence>
<dbReference type="PANTHER" id="PTHR42978:SF7">
    <property type="entry name" value="METALLO-HYDROLASE RV2300C-RELATED"/>
    <property type="match status" value="1"/>
</dbReference>
<dbReference type="InterPro" id="IPR036866">
    <property type="entry name" value="RibonucZ/Hydroxyglut_hydro"/>
</dbReference>
<feature type="domain" description="Metallo-beta-lactamase" evidence="6">
    <location>
        <begin position="2"/>
        <end position="212"/>
    </location>
</feature>
<dbReference type="EMBL" id="ALQA01000014">
    <property type="protein sequence ID" value="EJZ10509.1"/>
    <property type="molecule type" value="Genomic_DNA"/>
</dbReference>
<evidence type="ECO:0000256" key="3">
    <source>
        <dbReference type="ARBA" id="ARBA00022723"/>
    </source>
</evidence>
<comment type="similarity">
    <text evidence="2">Belongs to the metallo-beta-lactamase superfamily.</text>
</comment>
<name>K0VHE7_MYCVA</name>
<reference evidence="7 8" key="1">
    <citation type="journal article" date="2012" name="J. Bacteriol.">
        <title>Complete Genome Sequence of Mycobacterium vaccae Type Strain ATCC 25954.</title>
        <authorList>
            <person name="Ho Y.S."/>
            <person name="Adroub S.A."/>
            <person name="Abadi M."/>
            <person name="Al Alwan B."/>
            <person name="Alkhateeb R."/>
            <person name="Gao G."/>
            <person name="Ragab A."/>
            <person name="Ali S."/>
            <person name="van Soolingen D."/>
            <person name="Bitter W."/>
            <person name="Pain A."/>
            <person name="Abdallah A.M."/>
        </authorList>
    </citation>
    <scope>NUCLEOTIDE SEQUENCE [LARGE SCALE GENOMIC DNA]</scope>
    <source>
        <strain evidence="7 8">ATCC 25954</strain>
    </source>
</reference>
<keyword evidence="8" id="KW-1185">Reference proteome</keyword>
<evidence type="ECO:0000313" key="7">
    <source>
        <dbReference type="EMBL" id="EJZ10509.1"/>
    </source>
</evidence>
<accession>K0VHE7</accession>
<comment type="caution">
    <text evidence="7">The sequence shown here is derived from an EMBL/GenBank/DDBJ whole genome shotgun (WGS) entry which is preliminary data.</text>
</comment>
<dbReference type="Pfam" id="PF00753">
    <property type="entry name" value="Lactamase_B"/>
    <property type="match status" value="1"/>
</dbReference>
<evidence type="ECO:0000256" key="1">
    <source>
        <dbReference type="ARBA" id="ARBA00001947"/>
    </source>
</evidence>
<dbReference type="Gene3D" id="3.60.15.10">
    <property type="entry name" value="Ribonuclease Z/Hydroxyacylglutathione hydrolase-like"/>
    <property type="match status" value="1"/>
</dbReference>
<keyword evidence="3" id="KW-0479">Metal-binding</keyword>
<dbReference type="HOGENOM" id="CLU_030571_3_0_11"/>
<dbReference type="eggNOG" id="COG0491">
    <property type="taxonomic scope" value="Bacteria"/>
</dbReference>
<evidence type="ECO:0000256" key="2">
    <source>
        <dbReference type="ARBA" id="ARBA00007749"/>
    </source>
</evidence>
<sequence length="246" mass="27114">MVCHVLLVESDAGLVLVDTGFGIPDCDDPGRFGHIRRRLIRPKFDHDETAVRQIERLGFRRSDVRHIVVTHFDADHIGGLADFPDAQVHVTAAEAHGAMRSREIPNRIRFRPPQWAHGPKIVEHGVDGEAWRGFAAAKELSAIGPGFVLVSLPGHTDGHACVAVDAGHRWVLHGGDSFYHPGTLAGTPPVPTFTALLEKLVASDRAKVRQNHIRLAELYRDGHPDLFMLCSHDPELYEQARATATP</sequence>